<evidence type="ECO:0000313" key="8">
    <source>
        <dbReference type="EMBL" id="KAJ4830949.1"/>
    </source>
</evidence>
<dbReference type="SMART" id="SM00271">
    <property type="entry name" value="DnaJ"/>
    <property type="match status" value="1"/>
</dbReference>
<dbReference type="InterPro" id="IPR004640">
    <property type="entry name" value="HscB"/>
</dbReference>
<name>A0A9Q0FHQ3_9ROSI</name>
<dbReference type="SUPFAM" id="SSF46565">
    <property type="entry name" value="Chaperone J-domain"/>
    <property type="match status" value="1"/>
</dbReference>
<dbReference type="InterPro" id="IPR036869">
    <property type="entry name" value="J_dom_sf"/>
</dbReference>
<dbReference type="FunFam" id="1.20.1280.20:FF:000002">
    <property type="entry name" value="HscB mitochondrial iron-sulfur cluster co-chaperone"/>
    <property type="match status" value="1"/>
</dbReference>
<dbReference type="GO" id="GO:0001671">
    <property type="term" value="F:ATPase activator activity"/>
    <property type="evidence" value="ECO:0007669"/>
    <property type="project" value="InterPro"/>
</dbReference>
<dbReference type="NCBIfam" id="TIGR00714">
    <property type="entry name" value="hscB"/>
    <property type="match status" value="1"/>
</dbReference>
<evidence type="ECO:0000256" key="4">
    <source>
        <dbReference type="ARBA" id="ARBA00022490"/>
    </source>
</evidence>
<dbReference type="PANTHER" id="PTHR14021:SF15">
    <property type="entry name" value="IRON-SULFUR CLUSTER CO-CHAPERONE PROTEIN HSCB"/>
    <property type="match status" value="1"/>
</dbReference>
<dbReference type="GO" id="GO:0051087">
    <property type="term" value="F:protein-folding chaperone binding"/>
    <property type="evidence" value="ECO:0007669"/>
    <property type="project" value="InterPro"/>
</dbReference>
<evidence type="ECO:0000256" key="5">
    <source>
        <dbReference type="ARBA" id="ARBA00023128"/>
    </source>
</evidence>
<dbReference type="Gene3D" id="1.20.1280.20">
    <property type="entry name" value="HscB, C-terminal domain"/>
    <property type="match status" value="1"/>
</dbReference>
<dbReference type="EMBL" id="JAKUCV010005489">
    <property type="protein sequence ID" value="KAJ4830949.1"/>
    <property type="molecule type" value="Genomic_DNA"/>
</dbReference>
<dbReference type="InterPro" id="IPR009073">
    <property type="entry name" value="HscB_oligo_C"/>
</dbReference>
<dbReference type="Pfam" id="PF07743">
    <property type="entry name" value="HSCB_C"/>
    <property type="match status" value="1"/>
</dbReference>
<reference evidence="8" key="2">
    <citation type="journal article" date="2023" name="Plants (Basel)">
        <title>Annotation of the Turnera subulata (Passifloraceae) Draft Genome Reveals the S-Locus Evolved after the Divergence of Turneroideae from Passifloroideae in a Stepwise Manner.</title>
        <authorList>
            <person name="Henning P.M."/>
            <person name="Roalson E.H."/>
            <person name="Mir W."/>
            <person name="McCubbin A.G."/>
            <person name="Shore J.S."/>
        </authorList>
    </citation>
    <scope>NUCLEOTIDE SEQUENCE</scope>
    <source>
        <strain evidence="8">F60SS</strain>
    </source>
</reference>
<comment type="similarity">
    <text evidence="3">Belongs to the HscB family.</text>
</comment>
<comment type="caution">
    <text evidence="8">The sequence shown here is derived from an EMBL/GenBank/DDBJ whole genome shotgun (WGS) entry which is preliminary data.</text>
</comment>
<keyword evidence="5" id="KW-0496">Mitochondrion</keyword>
<dbReference type="OrthoDB" id="448954at2759"/>
<feature type="domain" description="J" evidence="7">
    <location>
        <begin position="118"/>
        <end position="190"/>
    </location>
</feature>
<keyword evidence="6" id="KW-0143">Chaperone</keyword>
<organism evidence="8 9">
    <name type="scientific">Turnera subulata</name>
    <dbReference type="NCBI Taxonomy" id="218843"/>
    <lineage>
        <taxon>Eukaryota</taxon>
        <taxon>Viridiplantae</taxon>
        <taxon>Streptophyta</taxon>
        <taxon>Embryophyta</taxon>
        <taxon>Tracheophyta</taxon>
        <taxon>Spermatophyta</taxon>
        <taxon>Magnoliopsida</taxon>
        <taxon>eudicotyledons</taxon>
        <taxon>Gunneridae</taxon>
        <taxon>Pentapetalae</taxon>
        <taxon>rosids</taxon>
        <taxon>fabids</taxon>
        <taxon>Malpighiales</taxon>
        <taxon>Passifloraceae</taxon>
        <taxon>Turnera</taxon>
    </lineage>
</organism>
<dbReference type="InterPro" id="IPR036386">
    <property type="entry name" value="HscB_C_sf"/>
</dbReference>
<evidence type="ECO:0000256" key="2">
    <source>
        <dbReference type="ARBA" id="ARBA00004496"/>
    </source>
</evidence>
<accession>A0A9Q0FHQ3</accession>
<protein>
    <recommendedName>
        <fullName evidence="7">J domain-containing protein</fullName>
    </recommendedName>
</protein>
<dbReference type="PROSITE" id="PS50076">
    <property type="entry name" value="DNAJ_2"/>
    <property type="match status" value="1"/>
</dbReference>
<dbReference type="FunFam" id="1.10.287.110:FF:000082">
    <property type="entry name" value="Iron-sulfur cluster co-chaperone protein HscB, mitochondrial"/>
    <property type="match status" value="1"/>
</dbReference>
<evidence type="ECO:0000256" key="1">
    <source>
        <dbReference type="ARBA" id="ARBA00004173"/>
    </source>
</evidence>
<evidence type="ECO:0000259" key="7">
    <source>
        <dbReference type="PROSITE" id="PS50076"/>
    </source>
</evidence>
<reference evidence="8" key="1">
    <citation type="submission" date="2022-02" db="EMBL/GenBank/DDBJ databases">
        <authorList>
            <person name="Henning P.M."/>
            <person name="McCubbin A.G."/>
            <person name="Shore J.S."/>
        </authorList>
    </citation>
    <scope>NUCLEOTIDE SEQUENCE</scope>
    <source>
        <strain evidence="8">F60SS</strain>
        <tissue evidence="8">Leaves</tissue>
    </source>
</reference>
<dbReference type="Proteomes" id="UP001141552">
    <property type="component" value="Unassembled WGS sequence"/>
</dbReference>
<dbReference type="GO" id="GO:0051259">
    <property type="term" value="P:protein complex oligomerization"/>
    <property type="evidence" value="ECO:0007669"/>
    <property type="project" value="InterPro"/>
</dbReference>
<dbReference type="GO" id="GO:0005739">
    <property type="term" value="C:mitochondrion"/>
    <property type="evidence" value="ECO:0007669"/>
    <property type="project" value="UniProtKB-SubCell"/>
</dbReference>
<dbReference type="SUPFAM" id="SSF47144">
    <property type="entry name" value="HSC20 (HSCB), C-terminal oligomerisation domain"/>
    <property type="match status" value="1"/>
</dbReference>
<dbReference type="GO" id="GO:0044571">
    <property type="term" value="P:[2Fe-2S] cluster assembly"/>
    <property type="evidence" value="ECO:0007669"/>
    <property type="project" value="InterPro"/>
</dbReference>
<keyword evidence="4" id="KW-0963">Cytoplasm</keyword>
<dbReference type="InterPro" id="IPR001623">
    <property type="entry name" value="DnaJ_domain"/>
</dbReference>
<dbReference type="AlphaFoldDB" id="A0A9Q0FHQ3"/>
<comment type="subcellular location">
    <subcellularLocation>
        <location evidence="2">Cytoplasm</location>
    </subcellularLocation>
    <subcellularLocation>
        <location evidence="1">Mitochondrion</location>
    </subcellularLocation>
</comment>
<evidence type="ECO:0000313" key="9">
    <source>
        <dbReference type="Proteomes" id="UP001141552"/>
    </source>
</evidence>
<keyword evidence="9" id="KW-1185">Reference proteome</keyword>
<proteinExistence type="inferred from homology"/>
<evidence type="ECO:0000256" key="6">
    <source>
        <dbReference type="ARBA" id="ARBA00023186"/>
    </source>
</evidence>
<dbReference type="PANTHER" id="PTHR14021">
    <property type="entry name" value="IRON-SULFUR CLUSTER CO-CHAPERONE PROTEIN HSCB"/>
    <property type="match status" value="1"/>
</dbReference>
<evidence type="ECO:0000256" key="3">
    <source>
        <dbReference type="ARBA" id="ARBA00010476"/>
    </source>
</evidence>
<dbReference type="Gene3D" id="1.10.287.110">
    <property type="entry name" value="DnaJ domain"/>
    <property type="match status" value="1"/>
</dbReference>
<sequence length="277" mass="31744">MLLKGKKAWAPLSSILHRQQRKSLFSSSSTTLRFPITTAHQPKYPSPASYNPETCGASSSSSIITTTRSHHSLRISWKSFCSKAETPRCWSCKALPHAAPFLVCDDCRTIQPVDPSVDYFQIFGLEKKYEVEDGNLEGKYKAWQKKLHPDLVHSKSEKEREFAAEQSARVIDAYRTLTNSLTRAIYIMKIQGVDVDEEETISEPELLAEIMEIREAVEEAPNSKALNELKDLMQKKLQLWSDSFANAFQSQKFEEAINCIRRMKYYSRVNEEIVKRL</sequence>
<gene>
    <name evidence="8" type="ORF">Tsubulata_031143</name>
</gene>